<feature type="compositionally biased region" description="Polar residues" evidence="5">
    <location>
        <begin position="449"/>
        <end position="460"/>
    </location>
</feature>
<evidence type="ECO:0000256" key="4">
    <source>
        <dbReference type="RuleBase" id="RU003818"/>
    </source>
</evidence>
<dbReference type="SUPFAM" id="SSF57501">
    <property type="entry name" value="Cystine-knot cytokines"/>
    <property type="match status" value="1"/>
</dbReference>
<dbReference type="SMART" id="SM00141">
    <property type="entry name" value="PDGF"/>
    <property type="match status" value="1"/>
</dbReference>
<feature type="compositionally biased region" description="Low complexity" evidence="5">
    <location>
        <begin position="503"/>
        <end position="516"/>
    </location>
</feature>
<accession>A0AAV6H0B8</accession>
<dbReference type="GO" id="GO:0005161">
    <property type="term" value="F:platelet-derived growth factor receptor binding"/>
    <property type="evidence" value="ECO:0007669"/>
    <property type="project" value="TreeGrafter"/>
</dbReference>
<dbReference type="InterPro" id="IPR000072">
    <property type="entry name" value="PDGF/VEGF_dom"/>
</dbReference>
<keyword evidence="9" id="KW-1185">Reference proteome</keyword>
<feature type="region of interest" description="Disordered" evidence="5">
    <location>
        <begin position="180"/>
        <end position="229"/>
    </location>
</feature>
<dbReference type="InterPro" id="IPR029034">
    <property type="entry name" value="Cystine-knot_cytokine"/>
</dbReference>
<feature type="compositionally biased region" description="Basic residues" evidence="5">
    <location>
        <begin position="491"/>
        <end position="502"/>
    </location>
</feature>
<evidence type="ECO:0000256" key="2">
    <source>
        <dbReference type="ARBA" id="ARBA00023030"/>
    </source>
</evidence>
<keyword evidence="3" id="KW-0497">Mitogen</keyword>
<dbReference type="Pfam" id="PF04692">
    <property type="entry name" value="PDGF_N"/>
    <property type="match status" value="1"/>
</dbReference>
<dbReference type="InterPro" id="IPR006782">
    <property type="entry name" value="PDGF_N"/>
</dbReference>
<dbReference type="GO" id="GO:0048008">
    <property type="term" value="P:platelet-derived growth factor receptor signaling pathway"/>
    <property type="evidence" value="ECO:0007669"/>
    <property type="project" value="TreeGrafter"/>
</dbReference>
<dbReference type="GO" id="GO:0030335">
    <property type="term" value="P:positive regulation of cell migration"/>
    <property type="evidence" value="ECO:0007669"/>
    <property type="project" value="TreeGrafter"/>
</dbReference>
<feature type="signal peptide" evidence="6">
    <location>
        <begin position="1"/>
        <end position="24"/>
    </location>
</feature>
<dbReference type="AlphaFoldDB" id="A0AAV6H0B8"/>
<dbReference type="GO" id="GO:0008284">
    <property type="term" value="P:positive regulation of cell population proliferation"/>
    <property type="evidence" value="ECO:0007669"/>
    <property type="project" value="TreeGrafter"/>
</dbReference>
<dbReference type="FunFam" id="2.10.90.10:FF:000041">
    <property type="entry name" value="Platelet-derived growth factor beta polypeptide b"/>
    <property type="match status" value="1"/>
</dbReference>
<name>A0AAV6H0B8_9TELE</name>
<comment type="caution">
    <text evidence="8">The sequence shown here is derived from an EMBL/GenBank/DDBJ whole genome shotgun (WGS) entry which is preliminary data.</text>
</comment>
<reference evidence="8" key="1">
    <citation type="submission" date="2020-10" db="EMBL/GenBank/DDBJ databases">
        <title>Chromosome-scale genome assembly of the Allis shad, Alosa alosa.</title>
        <authorList>
            <person name="Margot Z."/>
            <person name="Christophe K."/>
            <person name="Cabau C."/>
            <person name="Louis A."/>
            <person name="Berthelot C."/>
            <person name="Parey E."/>
            <person name="Roest Crollius H."/>
            <person name="Montfort J."/>
            <person name="Robinson-Rechavi M."/>
            <person name="Bucao C."/>
            <person name="Bouchez O."/>
            <person name="Gislard M."/>
            <person name="Lluch J."/>
            <person name="Milhes M."/>
            <person name="Lampietro C."/>
            <person name="Lopez Roques C."/>
            <person name="Donnadieu C."/>
            <person name="Braasch I."/>
            <person name="Desvignes T."/>
            <person name="Postlethwait J."/>
            <person name="Bobe J."/>
            <person name="Guiguen Y."/>
        </authorList>
    </citation>
    <scope>NUCLEOTIDE SEQUENCE</scope>
    <source>
        <strain evidence="8">M-15738</strain>
        <tissue evidence="8">Blood</tissue>
    </source>
</reference>
<feature type="chain" id="PRO_5043955557" description="Platelet-derived growth factor (PDGF) family profile domain-containing protein" evidence="6">
    <location>
        <begin position="25"/>
        <end position="567"/>
    </location>
</feature>
<organism evidence="8 9">
    <name type="scientific">Alosa alosa</name>
    <name type="common">allis shad</name>
    <dbReference type="NCBI Taxonomy" id="278164"/>
    <lineage>
        <taxon>Eukaryota</taxon>
        <taxon>Metazoa</taxon>
        <taxon>Chordata</taxon>
        <taxon>Craniata</taxon>
        <taxon>Vertebrata</taxon>
        <taxon>Euteleostomi</taxon>
        <taxon>Actinopterygii</taxon>
        <taxon>Neopterygii</taxon>
        <taxon>Teleostei</taxon>
        <taxon>Clupei</taxon>
        <taxon>Clupeiformes</taxon>
        <taxon>Clupeoidei</taxon>
        <taxon>Clupeidae</taxon>
        <taxon>Alosa</taxon>
    </lineage>
</organism>
<dbReference type="GO" id="GO:0016020">
    <property type="term" value="C:membrane"/>
    <property type="evidence" value="ECO:0007669"/>
    <property type="project" value="InterPro"/>
</dbReference>
<feature type="compositionally biased region" description="Basic and acidic residues" evidence="5">
    <location>
        <begin position="216"/>
        <end position="229"/>
    </location>
</feature>
<feature type="compositionally biased region" description="Basic and acidic residues" evidence="5">
    <location>
        <begin position="462"/>
        <end position="487"/>
    </location>
</feature>
<dbReference type="GO" id="GO:0070374">
    <property type="term" value="P:positive regulation of ERK1 and ERK2 cascade"/>
    <property type="evidence" value="ECO:0007669"/>
    <property type="project" value="TreeGrafter"/>
</dbReference>
<evidence type="ECO:0000256" key="5">
    <source>
        <dbReference type="SAM" id="MobiDB-lite"/>
    </source>
</evidence>
<evidence type="ECO:0000313" key="8">
    <source>
        <dbReference type="EMBL" id="KAG5279052.1"/>
    </source>
</evidence>
<dbReference type="GO" id="GO:0005615">
    <property type="term" value="C:extracellular space"/>
    <property type="evidence" value="ECO:0007669"/>
    <property type="project" value="TreeGrafter"/>
</dbReference>
<dbReference type="Proteomes" id="UP000823561">
    <property type="component" value="Chromosome 7"/>
</dbReference>
<dbReference type="GO" id="GO:0051897">
    <property type="term" value="P:positive regulation of phosphatidylinositol 3-kinase/protein kinase B signal transduction"/>
    <property type="evidence" value="ECO:0007669"/>
    <property type="project" value="TreeGrafter"/>
</dbReference>
<dbReference type="PROSITE" id="PS50278">
    <property type="entry name" value="PDGF_2"/>
    <property type="match status" value="1"/>
</dbReference>
<proteinExistence type="inferred from homology"/>
<feature type="compositionally biased region" description="Polar residues" evidence="5">
    <location>
        <begin position="521"/>
        <end position="537"/>
    </location>
</feature>
<evidence type="ECO:0000256" key="6">
    <source>
        <dbReference type="SAM" id="SignalP"/>
    </source>
</evidence>
<evidence type="ECO:0000259" key="7">
    <source>
        <dbReference type="PROSITE" id="PS50278"/>
    </source>
</evidence>
<feature type="region of interest" description="Disordered" evidence="5">
    <location>
        <begin position="248"/>
        <end position="555"/>
    </location>
</feature>
<dbReference type="Gene3D" id="2.10.90.10">
    <property type="entry name" value="Cystine-knot cytokines"/>
    <property type="match status" value="1"/>
</dbReference>
<feature type="compositionally biased region" description="Low complexity" evidence="5">
    <location>
        <begin position="340"/>
        <end position="370"/>
    </location>
</feature>
<feature type="compositionally biased region" description="Basic residues" evidence="5">
    <location>
        <begin position="542"/>
        <end position="555"/>
    </location>
</feature>
<dbReference type="GO" id="GO:0051781">
    <property type="term" value="P:positive regulation of cell division"/>
    <property type="evidence" value="ECO:0007669"/>
    <property type="project" value="UniProtKB-KW"/>
</dbReference>
<dbReference type="CDD" id="cd00135">
    <property type="entry name" value="PDGF"/>
    <property type="match status" value="1"/>
</dbReference>
<sequence length="567" mass="63476">MGGKKSSCILLLAAFAAFLRLGSAEGDPLPPSLVVMVRDSPISSIEDLKKLLDTDSVEEESDNQTTNEIHSSDAHHRVPRSLMASAEPALQAACKVRTEVLEVTRSMHDRTNAHFMLWPLCVEVQRCSGCCNSRTSQCVPVVTETRQLQMTKITYVNMRAHFEKVIIPVEDHVRCSCQPLTSPHAGRTSTARKPQATPPPPPAPRVAHKPPQPHGHTKEDLHRHDQLKQTQRLHLDERLGQERLWQNKYSPSHTAGEPPHHTPARRMDYQAPPHHHTTTTPHQHPGGGPADREGELGAGQMPPGAQPSLGDGGPAEDGRTPTLQHGSGDDSSRRALGGAQHQYHQQHPQQHQHQYQQQQQHQYQQQQQHPQHGDRLTVGEQPRHLPTQSGAHMLRDATTPHQPHHGPPYHHGQPDAPVYHHSQSDMAGQPHVQPEGSSHHSASEGSSPFDPNQSELTNGQRAAEDTEEERKRLHAEELERETDRQQEVKSQLHRHHHHHHQQAHPQSQPQTSTQRAAVTDAPTTLQPASPSSRAQTTPRPPPLRRRRRKHRRRISKATMRAMIMVMS</sequence>
<feature type="compositionally biased region" description="Basic and acidic residues" evidence="5">
    <location>
        <begin position="371"/>
        <end position="383"/>
    </location>
</feature>
<protein>
    <recommendedName>
        <fullName evidence="7">Platelet-derived growth factor (PDGF) family profile domain-containing protein</fullName>
    </recommendedName>
</protein>
<gene>
    <name evidence="8" type="ORF">AALO_G00105580</name>
</gene>
<keyword evidence="6" id="KW-0732">Signal</keyword>
<feature type="domain" description="Platelet-derived growth factor (PDGF) family profile" evidence="7">
    <location>
        <begin position="81"/>
        <end position="182"/>
    </location>
</feature>
<dbReference type="PANTHER" id="PTHR11633:SF15">
    <property type="entry name" value="ADENYLATE CYCLASE, TERMINAL-DIFFERENTIATION SPECIFIC"/>
    <property type="match status" value="1"/>
</dbReference>
<feature type="region of interest" description="Disordered" evidence="5">
    <location>
        <begin position="54"/>
        <end position="76"/>
    </location>
</feature>
<dbReference type="PANTHER" id="PTHR11633">
    <property type="entry name" value="PLATELET-DERIVED GROWTH FACTOR"/>
    <property type="match status" value="1"/>
</dbReference>
<comment type="similarity">
    <text evidence="1 4">Belongs to the PDGF/VEGF growth factor family.</text>
</comment>
<dbReference type="GO" id="GO:0008083">
    <property type="term" value="F:growth factor activity"/>
    <property type="evidence" value="ECO:0007669"/>
    <property type="project" value="UniProtKB-KW"/>
</dbReference>
<dbReference type="Pfam" id="PF00341">
    <property type="entry name" value="PDGF"/>
    <property type="match status" value="1"/>
</dbReference>
<evidence type="ECO:0000256" key="3">
    <source>
        <dbReference type="ARBA" id="ARBA00023246"/>
    </source>
</evidence>
<dbReference type="EMBL" id="JADWDJ010000007">
    <property type="protein sequence ID" value="KAG5279052.1"/>
    <property type="molecule type" value="Genomic_DNA"/>
</dbReference>
<evidence type="ECO:0000313" key="9">
    <source>
        <dbReference type="Proteomes" id="UP000823561"/>
    </source>
</evidence>
<keyword evidence="2 4" id="KW-0339">Growth factor</keyword>
<evidence type="ECO:0000256" key="1">
    <source>
        <dbReference type="ARBA" id="ARBA00006686"/>
    </source>
</evidence>